<gene>
    <name evidence="2" type="ORF">PISMIDRAFT_97099</name>
</gene>
<keyword evidence="3" id="KW-1185">Reference proteome</keyword>
<dbReference type="InterPro" id="IPR041078">
    <property type="entry name" value="Plavaka"/>
</dbReference>
<feature type="region of interest" description="Disordered" evidence="1">
    <location>
        <begin position="38"/>
        <end position="57"/>
    </location>
</feature>
<evidence type="ECO:0000256" key="1">
    <source>
        <dbReference type="SAM" id="MobiDB-lite"/>
    </source>
</evidence>
<name>A0A0C9ZGI6_9AGAM</name>
<dbReference type="EMBL" id="KN833710">
    <property type="protein sequence ID" value="KIK25109.1"/>
    <property type="molecule type" value="Genomic_DNA"/>
</dbReference>
<reference evidence="3" key="2">
    <citation type="submission" date="2015-01" db="EMBL/GenBank/DDBJ databases">
        <title>Evolutionary Origins and Diversification of the Mycorrhizal Mutualists.</title>
        <authorList>
            <consortium name="DOE Joint Genome Institute"/>
            <consortium name="Mycorrhizal Genomics Consortium"/>
            <person name="Kohler A."/>
            <person name="Kuo A."/>
            <person name="Nagy L.G."/>
            <person name="Floudas D."/>
            <person name="Copeland A."/>
            <person name="Barry K.W."/>
            <person name="Cichocki N."/>
            <person name="Veneault-Fourrey C."/>
            <person name="LaButti K."/>
            <person name="Lindquist E.A."/>
            <person name="Lipzen A."/>
            <person name="Lundell T."/>
            <person name="Morin E."/>
            <person name="Murat C."/>
            <person name="Riley R."/>
            <person name="Ohm R."/>
            <person name="Sun H."/>
            <person name="Tunlid A."/>
            <person name="Henrissat B."/>
            <person name="Grigoriev I.V."/>
            <person name="Hibbett D.S."/>
            <person name="Martin F."/>
        </authorList>
    </citation>
    <scope>NUCLEOTIDE SEQUENCE [LARGE SCALE GENOMIC DNA]</scope>
    <source>
        <strain evidence="3">441</strain>
    </source>
</reference>
<dbReference type="OrthoDB" id="3199698at2759"/>
<organism evidence="2 3">
    <name type="scientific">Pisolithus microcarpus 441</name>
    <dbReference type="NCBI Taxonomy" id="765257"/>
    <lineage>
        <taxon>Eukaryota</taxon>
        <taxon>Fungi</taxon>
        <taxon>Dikarya</taxon>
        <taxon>Basidiomycota</taxon>
        <taxon>Agaricomycotina</taxon>
        <taxon>Agaricomycetes</taxon>
        <taxon>Agaricomycetidae</taxon>
        <taxon>Boletales</taxon>
        <taxon>Sclerodermatineae</taxon>
        <taxon>Pisolithaceae</taxon>
        <taxon>Pisolithus</taxon>
    </lineage>
</organism>
<accession>A0A0C9ZGI6</accession>
<proteinExistence type="predicted"/>
<evidence type="ECO:0000313" key="3">
    <source>
        <dbReference type="Proteomes" id="UP000054018"/>
    </source>
</evidence>
<evidence type="ECO:0000313" key="2">
    <source>
        <dbReference type="EMBL" id="KIK25109.1"/>
    </source>
</evidence>
<reference evidence="2 3" key="1">
    <citation type="submission" date="2014-04" db="EMBL/GenBank/DDBJ databases">
        <authorList>
            <consortium name="DOE Joint Genome Institute"/>
            <person name="Kuo A."/>
            <person name="Kohler A."/>
            <person name="Costa M.D."/>
            <person name="Nagy L.G."/>
            <person name="Floudas D."/>
            <person name="Copeland A."/>
            <person name="Barry K.W."/>
            <person name="Cichocki N."/>
            <person name="Veneault-Fourrey C."/>
            <person name="LaButti K."/>
            <person name="Lindquist E.A."/>
            <person name="Lipzen A."/>
            <person name="Lundell T."/>
            <person name="Morin E."/>
            <person name="Murat C."/>
            <person name="Sun H."/>
            <person name="Tunlid A."/>
            <person name="Henrissat B."/>
            <person name="Grigoriev I.V."/>
            <person name="Hibbett D.S."/>
            <person name="Martin F."/>
            <person name="Nordberg H.P."/>
            <person name="Cantor M.N."/>
            <person name="Hua S.X."/>
        </authorList>
    </citation>
    <scope>NUCLEOTIDE SEQUENCE [LARGE SCALE GENOMIC DNA]</scope>
    <source>
        <strain evidence="2 3">441</strain>
    </source>
</reference>
<dbReference type="Pfam" id="PF18759">
    <property type="entry name" value="Plavaka"/>
    <property type="match status" value="1"/>
</dbReference>
<dbReference type="HOGENOM" id="CLU_006344_1_0_1"/>
<dbReference type="Proteomes" id="UP000054018">
    <property type="component" value="Unassembled WGS sequence"/>
</dbReference>
<dbReference type="AlphaFoldDB" id="A0A0C9ZGI6"/>
<sequence length="897" mass="102880">MEIDDNAQTAFIGPGDNMFRNYHPGLTGRCQPCDASGGFLPNGTQLEPRQPKPPNDWSPYSSHLEFELADFIYTHNQISAVNLNILLELWAASLVEAGGYPIFGSYKEMYQTIDNTRIGDVKWESFTVRYTGDVVADPAPWMNDEYDIWFQDPHEVVRNMLANPDFANEMDFQPFREYDTKDSTRRWQDFMSGDWAWHQADIIAQDPDCLGSTFVPIILGSDKTTISVATRQNNYYPLYLSIGNIHNSVHRAHCNGVILIAFLAMPKTTREYASKDNFHRFRQQLFHSSLGRILKTFKPGMAKPEVTLFGDGHYQHVVYGLGPYIADYEEQALLTCIVHNWCPRCLAYRSNLDDDNALHRCRNHAEMLISEFAFDVLWDEYGIVGELVPFTNDFLRADIYELIAPDLLHQIIKGTFKDHLVEWVEKYLCLTHGDSRANEILDDIDRWIAAVAPFPRLRRFPQGRHFKQWTGDDSKALMKVYLPAIEGHVPKEIVCTFRAFLEFCYIVRRNVLTEKDLDDLDEALAWFYRYHEVFKTTGVITTFSLPHQHAMKHYKQLTLQAFHNLFGAPNGLCSSITESKHVKAVKKPYRRTNKYCALGQMLLINQRLDKLAASRVDFDSRGMLEGTCLSAVLDRLGKVLLDKDLSPASASINESQDDSEDVSGPRVEAHVHLARTRQWNRAMTVVALADELHIPNLPELVWAFLVGQLYPDNSRDPTDISHLECPGYKGKISIYNSATSTFYAPSDLSGIGSMRQEYIRAAPTWRQEGPRYDCAFVITDLELQGMRGMDIVRILCFFSFKSEGIYYPSAIVRWFDRVGDVPDETTGMWMVRPSFIQNHQPNLAVIHLDSIFRAAHLIPIYGRDFVLREIAPYHSYDAFNGYYVNKFADHHAFEIAY</sequence>
<protein>
    <submittedName>
        <fullName evidence="2">Uncharacterized protein</fullName>
    </submittedName>
</protein>